<protein>
    <submittedName>
        <fullName evidence="1">Uncharacterized protein</fullName>
    </submittedName>
</protein>
<organism evidence="1 2">
    <name type="scientific">Brevundimonas phage vB_BpoS-Marchewka</name>
    <dbReference type="NCBI Taxonomy" id="2948604"/>
    <lineage>
        <taxon>Viruses</taxon>
        <taxon>Duplodnaviria</taxon>
        <taxon>Heunggongvirae</taxon>
        <taxon>Uroviricota</taxon>
        <taxon>Caudoviricetes</taxon>
        <taxon>Jeanschmidtviridae</taxon>
        <taxon>Marchewkavirus</taxon>
        <taxon>Marchewkavirus marchewka</taxon>
    </lineage>
</organism>
<accession>A0A9E7N5P7</accession>
<dbReference type="EMBL" id="ON529851">
    <property type="protein sequence ID" value="UTC28666.1"/>
    <property type="molecule type" value="Genomic_DNA"/>
</dbReference>
<gene>
    <name evidence="1" type="ORF">MARCHEWKA_01530</name>
</gene>
<sequence length="154" mass="17918">MPYKHRTTFKPTPTAKKYRKMRASYPSAAIHASMAAWEYVALSVDSRNQRAKDKERRAAYARWDDALDGYGSAEMRDVMMRLGPYFEAVWIAFNQDGRDWFECCRCWQWDAIPFICDFALDFADPADHYFPNMKSVEETVAALIAKFPEYKDAA</sequence>
<evidence type="ECO:0000313" key="2">
    <source>
        <dbReference type="Proteomes" id="UP001056634"/>
    </source>
</evidence>
<reference evidence="1" key="1">
    <citation type="submission" date="2022-04" db="EMBL/GenBank/DDBJ databases">
        <authorList>
            <person name="Friedrich I."/>
            <person name="Schneider D."/>
            <person name="Poehlein A."/>
            <person name="Hertel R."/>
            <person name="Daniel R."/>
        </authorList>
    </citation>
    <scope>NUCLEOTIDE SEQUENCE</scope>
</reference>
<keyword evidence="2" id="KW-1185">Reference proteome</keyword>
<evidence type="ECO:0000313" key="1">
    <source>
        <dbReference type="EMBL" id="UTC28666.1"/>
    </source>
</evidence>
<name>A0A9E7N5P7_9CAUD</name>
<dbReference type="Proteomes" id="UP001056634">
    <property type="component" value="Segment"/>
</dbReference>
<proteinExistence type="predicted"/>